<sequence length="43" mass="4227">MKKLVAIVLAALLGVSLSACNTVAGVGKDIEKAGETISGAAKK</sequence>
<dbReference type="RefSeq" id="WP_147705765.1">
    <property type="nucleotide sequence ID" value="NZ_VDUY01000009.1"/>
</dbReference>
<evidence type="ECO:0000256" key="4">
    <source>
        <dbReference type="ARBA" id="ARBA00023136"/>
    </source>
</evidence>
<comment type="similarity">
    <text evidence="1">Belongs to the EcnA/EcnB lipoprotein family.</text>
</comment>
<feature type="chain" id="PRO_5022848705" evidence="7">
    <location>
        <begin position="22"/>
        <end position="43"/>
    </location>
</feature>
<keyword evidence="2" id="KW-1003">Cell membrane</keyword>
<dbReference type="GO" id="GO:0009636">
    <property type="term" value="P:response to toxic substance"/>
    <property type="evidence" value="ECO:0007669"/>
    <property type="project" value="InterPro"/>
</dbReference>
<evidence type="ECO:0000313" key="9">
    <source>
        <dbReference type="Proteomes" id="UP000321548"/>
    </source>
</evidence>
<comment type="caution">
    <text evidence="8">The sequence shown here is derived from an EMBL/GenBank/DDBJ whole genome shotgun (WGS) entry which is preliminary data.</text>
</comment>
<evidence type="ECO:0000256" key="7">
    <source>
        <dbReference type="SAM" id="SignalP"/>
    </source>
</evidence>
<keyword evidence="9" id="KW-1185">Reference proteome</keyword>
<proteinExistence type="inferred from homology"/>
<feature type="signal peptide" evidence="7">
    <location>
        <begin position="1"/>
        <end position="21"/>
    </location>
</feature>
<dbReference type="InterPro" id="IPR012556">
    <property type="entry name" value="Entericidin"/>
</dbReference>
<reference evidence="8 9" key="1">
    <citation type="submission" date="2019-06" db="EMBL/GenBank/DDBJ databases">
        <title>Quisquiliibacterium sp. nov., isolated from a maize field.</title>
        <authorList>
            <person name="Lin S.-Y."/>
            <person name="Tsai C.-F."/>
            <person name="Young C.-C."/>
        </authorList>
    </citation>
    <scope>NUCLEOTIDE SEQUENCE [LARGE SCALE GENOMIC DNA]</scope>
    <source>
        <strain evidence="8 9">CC-CFT501</strain>
    </source>
</reference>
<evidence type="ECO:0000313" key="8">
    <source>
        <dbReference type="EMBL" id="TXL62592.1"/>
    </source>
</evidence>
<accession>A0A5C8NMW1</accession>
<dbReference type="AlphaFoldDB" id="A0A5C8NMW1"/>
<keyword evidence="3 7" id="KW-0732">Signal</keyword>
<keyword evidence="4" id="KW-0472">Membrane</keyword>
<dbReference type="Pfam" id="PF08085">
    <property type="entry name" value="Entericidin"/>
    <property type="match status" value="1"/>
</dbReference>
<evidence type="ECO:0000256" key="6">
    <source>
        <dbReference type="ARBA" id="ARBA00023288"/>
    </source>
</evidence>
<name>A0A5C8NMW1_9BURK</name>
<protein>
    <submittedName>
        <fullName evidence="8">Entericidin A/B family lipoprotein</fullName>
    </submittedName>
</protein>
<evidence type="ECO:0000256" key="3">
    <source>
        <dbReference type="ARBA" id="ARBA00022729"/>
    </source>
</evidence>
<evidence type="ECO:0000256" key="5">
    <source>
        <dbReference type="ARBA" id="ARBA00023139"/>
    </source>
</evidence>
<keyword evidence="5" id="KW-0564">Palmitate</keyword>
<gene>
    <name evidence="8" type="ORF">FHP08_17335</name>
</gene>
<dbReference type="PROSITE" id="PS51257">
    <property type="entry name" value="PROKAR_LIPOPROTEIN"/>
    <property type="match status" value="1"/>
</dbReference>
<organism evidence="8 9">
    <name type="scientific">Zeimonas arvi</name>
    <dbReference type="NCBI Taxonomy" id="2498847"/>
    <lineage>
        <taxon>Bacteria</taxon>
        <taxon>Pseudomonadati</taxon>
        <taxon>Pseudomonadota</taxon>
        <taxon>Betaproteobacteria</taxon>
        <taxon>Burkholderiales</taxon>
        <taxon>Burkholderiaceae</taxon>
        <taxon>Zeimonas</taxon>
    </lineage>
</organism>
<evidence type="ECO:0000256" key="1">
    <source>
        <dbReference type="ARBA" id="ARBA00010296"/>
    </source>
</evidence>
<evidence type="ECO:0000256" key="2">
    <source>
        <dbReference type="ARBA" id="ARBA00022475"/>
    </source>
</evidence>
<dbReference type="GO" id="GO:0016020">
    <property type="term" value="C:membrane"/>
    <property type="evidence" value="ECO:0007669"/>
    <property type="project" value="InterPro"/>
</dbReference>
<dbReference type="Proteomes" id="UP000321548">
    <property type="component" value="Unassembled WGS sequence"/>
</dbReference>
<dbReference type="EMBL" id="VDUY01000009">
    <property type="protein sequence ID" value="TXL62592.1"/>
    <property type="molecule type" value="Genomic_DNA"/>
</dbReference>
<keyword evidence="6 8" id="KW-0449">Lipoprotein</keyword>